<dbReference type="GO" id="GO:0000981">
    <property type="term" value="F:DNA-binding transcription factor activity, RNA polymerase II-specific"/>
    <property type="evidence" value="ECO:0007669"/>
    <property type="project" value="TreeGrafter"/>
</dbReference>
<feature type="region of interest" description="Disordered" evidence="4">
    <location>
        <begin position="1"/>
        <end position="104"/>
    </location>
</feature>
<proteinExistence type="predicted"/>
<dbReference type="InterPro" id="IPR036390">
    <property type="entry name" value="WH_DNA-bd_sf"/>
</dbReference>
<evidence type="ECO:0000256" key="4">
    <source>
        <dbReference type="SAM" id="MobiDB-lite"/>
    </source>
</evidence>
<dbReference type="PANTHER" id="PTHR11829:SF387">
    <property type="entry name" value="FORK-HEAD DOMAIN-CONTAINING PROTEIN"/>
    <property type="match status" value="1"/>
</dbReference>
<dbReference type="PROSITE" id="PS00658">
    <property type="entry name" value="FORK_HEAD_2"/>
    <property type="match status" value="1"/>
</dbReference>
<dbReference type="FunFam" id="1.10.10.10:FF:000135">
    <property type="entry name" value="forkhead box protein G1"/>
    <property type="match status" value="1"/>
</dbReference>
<feature type="compositionally biased region" description="Polar residues" evidence="4">
    <location>
        <begin position="139"/>
        <end position="152"/>
    </location>
</feature>
<dbReference type="PROSITE" id="PS50039">
    <property type="entry name" value="FORK_HEAD_3"/>
    <property type="match status" value="1"/>
</dbReference>
<dbReference type="PANTHER" id="PTHR11829">
    <property type="entry name" value="FORKHEAD BOX PROTEIN"/>
    <property type="match status" value="1"/>
</dbReference>
<sequence>MDSSDSLGSNSPSDSHNDSAYLSASDSPQGTQQQMLSGGATPMTHHQSRHQSISPIAVQGSYSSASSPGVNHASSEGAYLGPQNLSVQDNKENISPDRSHESSYSHPYDLTIQRGQENLPPSSIWDNTYLSVRTPYVPQSSARTPYVPQSSARMPYVPQSPPDGINLVRLPVQKSKQRATSPSTSAEARVSHIEAMVKAEVDLDPTTFSGTSTLSQQKRRFAEDKPPYSYIALITMALESSTNGMMTLNEIYAWIMGRFPYFKNDQKRWQNSIRHNLSLNDCFTRIPRPPGTPGKGNYWALHPECKDMFGNGSFLRRNKRFKVQKSSARAADPAQHVQQLGSLGQYSMYGAAYNPFAAINPLALQGLSQQMQQGSHGYPLRSDQWTPATTSAGYTSPYYPTTAVSMGSSLGGGYLSQTSAPSSSYPSLSQASVYSTAQYDMNQPRPAHRQ</sequence>
<accession>A0A8J1U1U7</accession>
<dbReference type="InterPro" id="IPR001766">
    <property type="entry name" value="Fork_head_dom"/>
</dbReference>
<feature type="compositionally biased region" description="Low complexity" evidence="4">
    <location>
        <begin position="1"/>
        <end position="14"/>
    </location>
</feature>
<dbReference type="InterPro" id="IPR018122">
    <property type="entry name" value="TF_fork_head_CS_1"/>
</dbReference>
<keyword evidence="1 3" id="KW-0238">DNA-binding</keyword>
<feature type="region of interest" description="Disordered" evidence="4">
    <location>
        <begin position="139"/>
        <end position="164"/>
    </location>
</feature>
<protein>
    <submittedName>
        <fullName evidence="5">Uncharacterized protein</fullName>
    </submittedName>
</protein>
<dbReference type="PRINTS" id="PR00053">
    <property type="entry name" value="FORKHEAD"/>
</dbReference>
<evidence type="ECO:0000256" key="3">
    <source>
        <dbReference type="PROSITE-ProRule" id="PRU00089"/>
    </source>
</evidence>
<dbReference type="GO" id="GO:0000978">
    <property type="term" value="F:RNA polymerase II cis-regulatory region sequence-specific DNA binding"/>
    <property type="evidence" value="ECO:0007669"/>
    <property type="project" value="TreeGrafter"/>
</dbReference>
<keyword evidence="2 3" id="KW-0539">Nucleus</keyword>
<evidence type="ECO:0000313" key="5">
    <source>
        <dbReference type="EMBL" id="CAH1797111.1"/>
    </source>
</evidence>
<name>A0A8J1U1U7_OWEFU</name>
<reference evidence="5" key="1">
    <citation type="submission" date="2022-03" db="EMBL/GenBank/DDBJ databases">
        <authorList>
            <person name="Martin C."/>
        </authorList>
    </citation>
    <scope>NUCLEOTIDE SEQUENCE</scope>
</reference>
<evidence type="ECO:0000256" key="2">
    <source>
        <dbReference type="ARBA" id="ARBA00023242"/>
    </source>
</evidence>
<feature type="compositionally biased region" description="Polar residues" evidence="4">
    <location>
        <begin position="18"/>
        <end position="36"/>
    </location>
</feature>
<dbReference type="SUPFAM" id="SSF46785">
    <property type="entry name" value="Winged helix' DNA-binding domain"/>
    <property type="match status" value="1"/>
</dbReference>
<comment type="caution">
    <text evidence="5">The sequence shown here is derived from an EMBL/GenBank/DDBJ whole genome shotgun (WGS) entry which is preliminary data.</text>
</comment>
<dbReference type="OrthoDB" id="5954824at2759"/>
<dbReference type="InterPro" id="IPR030456">
    <property type="entry name" value="TF_fork_head_CS_2"/>
</dbReference>
<dbReference type="InterPro" id="IPR036388">
    <property type="entry name" value="WH-like_DNA-bd_sf"/>
</dbReference>
<feature type="compositionally biased region" description="Polar residues" evidence="4">
    <location>
        <begin position="50"/>
        <end position="74"/>
    </location>
</feature>
<dbReference type="AlphaFoldDB" id="A0A8J1U1U7"/>
<gene>
    <name evidence="5" type="ORF">OFUS_LOCUS21448</name>
</gene>
<feature type="compositionally biased region" description="Basic and acidic residues" evidence="4">
    <location>
        <begin position="89"/>
        <end position="103"/>
    </location>
</feature>
<dbReference type="Gene3D" id="1.10.10.10">
    <property type="entry name" value="Winged helix-like DNA-binding domain superfamily/Winged helix DNA-binding domain"/>
    <property type="match status" value="1"/>
</dbReference>
<evidence type="ECO:0000313" key="6">
    <source>
        <dbReference type="Proteomes" id="UP000749559"/>
    </source>
</evidence>
<feature type="DNA-binding region" description="Fork-head" evidence="3">
    <location>
        <begin position="225"/>
        <end position="319"/>
    </location>
</feature>
<evidence type="ECO:0000256" key="1">
    <source>
        <dbReference type="ARBA" id="ARBA00023125"/>
    </source>
</evidence>
<dbReference type="GO" id="GO:0005634">
    <property type="term" value="C:nucleus"/>
    <property type="evidence" value="ECO:0007669"/>
    <property type="project" value="UniProtKB-SubCell"/>
</dbReference>
<comment type="subcellular location">
    <subcellularLocation>
        <location evidence="3">Nucleus</location>
    </subcellularLocation>
</comment>
<dbReference type="Proteomes" id="UP000749559">
    <property type="component" value="Unassembled WGS sequence"/>
</dbReference>
<dbReference type="EMBL" id="CAIIXF020000010">
    <property type="protein sequence ID" value="CAH1797111.1"/>
    <property type="molecule type" value="Genomic_DNA"/>
</dbReference>
<organism evidence="5 6">
    <name type="scientific">Owenia fusiformis</name>
    <name type="common">Polychaete worm</name>
    <dbReference type="NCBI Taxonomy" id="6347"/>
    <lineage>
        <taxon>Eukaryota</taxon>
        <taxon>Metazoa</taxon>
        <taxon>Spiralia</taxon>
        <taxon>Lophotrochozoa</taxon>
        <taxon>Annelida</taxon>
        <taxon>Polychaeta</taxon>
        <taxon>Sedentaria</taxon>
        <taxon>Canalipalpata</taxon>
        <taxon>Sabellida</taxon>
        <taxon>Oweniida</taxon>
        <taxon>Oweniidae</taxon>
        <taxon>Owenia</taxon>
    </lineage>
</organism>
<keyword evidence="6" id="KW-1185">Reference proteome</keyword>
<dbReference type="GO" id="GO:0009653">
    <property type="term" value="P:anatomical structure morphogenesis"/>
    <property type="evidence" value="ECO:0007669"/>
    <property type="project" value="TreeGrafter"/>
</dbReference>
<dbReference type="SMART" id="SM00339">
    <property type="entry name" value="FH"/>
    <property type="match status" value="1"/>
</dbReference>
<dbReference type="Pfam" id="PF00250">
    <property type="entry name" value="Forkhead"/>
    <property type="match status" value="1"/>
</dbReference>
<dbReference type="GO" id="GO:0030154">
    <property type="term" value="P:cell differentiation"/>
    <property type="evidence" value="ECO:0007669"/>
    <property type="project" value="TreeGrafter"/>
</dbReference>
<dbReference type="InterPro" id="IPR050211">
    <property type="entry name" value="FOX_domain-containing"/>
</dbReference>
<dbReference type="PROSITE" id="PS00657">
    <property type="entry name" value="FORK_HEAD_1"/>
    <property type="match status" value="1"/>
</dbReference>